<dbReference type="AlphaFoldDB" id="A0A2N2F4G3"/>
<keyword evidence="10 12" id="KW-0234">DNA repair</keyword>
<dbReference type="InterPro" id="IPR041166">
    <property type="entry name" value="Rubredoxin_2"/>
</dbReference>
<dbReference type="GO" id="GO:0005524">
    <property type="term" value="F:ATP binding"/>
    <property type="evidence" value="ECO:0007669"/>
    <property type="project" value="UniProtKB-UniRule"/>
</dbReference>
<keyword evidence="9 12" id="KW-0238">DNA-binding</keyword>
<dbReference type="PRINTS" id="PR01874">
    <property type="entry name" value="DNAREPAIRADA"/>
</dbReference>
<evidence type="ECO:0000256" key="12">
    <source>
        <dbReference type="RuleBase" id="RU003555"/>
    </source>
</evidence>
<dbReference type="Gene3D" id="3.30.230.10">
    <property type="match status" value="1"/>
</dbReference>
<evidence type="ECO:0000256" key="7">
    <source>
        <dbReference type="ARBA" id="ARBA00022840"/>
    </source>
</evidence>
<dbReference type="Pfam" id="PF18073">
    <property type="entry name" value="Zn_ribbon_LapB"/>
    <property type="match status" value="1"/>
</dbReference>
<evidence type="ECO:0000313" key="14">
    <source>
        <dbReference type="EMBL" id="PKN03100.1"/>
    </source>
</evidence>
<keyword evidence="7 12" id="KW-0067">ATP-binding</keyword>
<feature type="domain" description="RecA family profile 1" evidence="13">
    <location>
        <begin position="65"/>
        <end position="216"/>
    </location>
</feature>
<dbReference type="InterPro" id="IPR004504">
    <property type="entry name" value="DNA_repair_RadA"/>
</dbReference>
<evidence type="ECO:0000256" key="11">
    <source>
        <dbReference type="NCBIfam" id="TIGR00416"/>
    </source>
</evidence>
<dbReference type="SUPFAM" id="SSF54211">
    <property type="entry name" value="Ribosomal protein S5 domain 2-like"/>
    <property type="match status" value="1"/>
</dbReference>
<dbReference type="Pfam" id="PF13481">
    <property type="entry name" value="AAA_25"/>
    <property type="match status" value="1"/>
</dbReference>
<dbReference type="GO" id="GO:0140664">
    <property type="term" value="F:ATP-dependent DNA damage sensor activity"/>
    <property type="evidence" value="ECO:0007669"/>
    <property type="project" value="InterPro"/>
</dbReference>
<dbReference type="GO" id="GO:0000725">
    <property type="term" value="P:recombinational repair"/>
    <property type="evidence" value="ECO:0007669"/>
    <property type="project" value="TreeGrafter"/>
</dbReference>
<dbReference type="EMBL" id="PHAO01000001">
    <property type="protein sequence ID" value="PKN03100.1"/>
    <property type="molecule type" value="Genomic_DNA"/>
</dbReference>
<keyword evidence="1 12" id="KW-0479">Metal-binding</keyword>
<dbReference type="NCBIfam" id="TIGR00416">
    <property type="entry name" value="sms"/>
    <property type="match status" value="1"/>
</dbReference>
<evidence type="ECO:0000256" key="9">
    <source>
        <dbReference type="ARBA" id="ARBA00023125"/>
    </source>
</evidence>
<dbReference type="InterPro" id="IPR003593">
    <property type="entry name" value="AAA+_ATPase"/>
</dbReference>
<organism evidence="14 15">
    <name type="scientific">Candidatus Dojkabacteria bacterium HGW-Dojkabacteria-1</name>
    <dbReference type="NCBI Taxonomy" id="2013761"/>
    <lineage>
        <taxon>Bacteria</taxon>
        <taxon>Candidatus Dojkabacteria</taxon>
    </lineage>
</organism>
<dbReference type="PANTHER" id="PTHR32472">
    <property type="entry name" value="DNA REPAIR PROTEIN RADA"/>
    <property type="match status" value="1"/>
</dbReference>
<sequence>MKYLCSSCGSEFLKWSGKCPSCEQWGTLEEVEESPLVVDSLSSSVKADYKAITKYKGKSSSKVVSKDRIDTGFEEMNRVLGGGIVPGEIVLLSGEPGVGKSTLLLQVAINLSSKMKILYVCGEESPTQLLSRLERLKVKNSNAENIFVTNDVVVENIFNLLSDNGFDLLIVDSIQSVTSNTSKGYPGSISQVRASGSILTRLAKLTGIPVILVGQINKGGDIAGPKILEHIVDCVLYIEGGEFNQYRILRGMKNRFGSTNEIGVFEMDSRGLTEVGNPSLIFLDSKSAVSGSAIGAVIQGSRVVFVEVQALVVERSGEVGPLRRVANGIKKPRLDMLCAVLSRRGSVFLGDKDVFVNIVGGLNISDPAVDLAVCAAIKSAVKDTVLDKKTVYFGEVGLTGEVRGTWGLESVIKEASRVGYKAISVGNSNFKGESGIQVSVVKGIRSL</sequence>
<dbReference type="InterPro" id="IPR027417">
    <property type="entry name" value="P-loop_NTPase"/>
</dbReference>
<dbReference type="GO" id="GO:0016787">
    <property type="term" value="F:hydrolase activity"/>
    <property type="evidence" value="ECO:0007669"/>
    <property type="project" value="UniProtKB-KW"/>
</dbReference>
<evidence type="ECO:0000256" key="2">
    <source>
        <dbReference type="ARBA" id="ARBA00022741"/>
    </source>
</evidence>
<dbReference type="InterPro" id="IPR020588">
    <property type="entry name" value="RecA_ATP-bd"/>
</dbReference>
<keyword evidence="6 12" id="KW-0862">Zinc</keyword>
<dbReference type="PANTHER" id="PTHR32472:SF10">
    <property type="entry name" value="DNA REPAIR PROTEIN RADA-LIKE PROTEIN"/>
    <property type="match status" value="1"/>
</dbReference>
<dbReference type="GO" id="GO:0005829">
    <property type="term" value="C:cytosol"/>
    <property type="evidence" value="ECO:0007669"/>
    <property type="project" value="TreeGrafter"/>
</dbReference>
<keyword evidence="3 12" id="KW-0227">DNA damage</keyword>
<accession>A0A2N2F4G3</accession>
<evidence type="ECO:0000313" key="15">
    <source>
        <dbReference type="Proteomes" id="UP000233417"/>
    </source>
</evidence>
<proteinExistence type="inferred from homology"/>
<keyword evidence="5" id="KW-0378">Hydrolase</keyword>
<dbReference type="SUPFAM" id="SSF52540">
    <property type="entry name" value="P-loop containing nucleoside triphosphate hydrolases"/>
    <property type="match status" value="1"/>
</dbReference>
<evidence type="ECO:0000256" key="8">
    <source>
        <dbReference type="ARBA" id="ARBA00023016"/>
    </source>
</evidence>
<evidence type="ECO:0000256" key="10">
    <source>
        <dbReference type="ARBA" id="ARBA00023204"/>
    </source>
</evidence>
<dbReference type="GO" id="GO:0008270">
    <property type="term" value="F:zinc ion binding"/>
    <property type="evidence" value="ECO:0007669"/>
    <property type="project" value="UniProtKB-KW"/>
</dbReference>
<keyword evidence="2 12" id="KW-0547">Nucleotide-binding</keyword>
<evidence type="ECO:0000256" key="4">
    <source>
        <dbReference type="ARBA" id="ARBA00022771"/>
    </source>
</evidence>
<protein>
    <recommendedName>
        <fullName evidence="11 12">DNA repair protein RadA</fullName>
    </recommendedName>
</protein>
<dbReference type="SMART" id="SM00382">
    <property type="entry name" value="AAA"/>
    <property type="match status" value="1"/>
</dbReference>
<keyword evidence="8" id="KW-0346">Stress response</keyword>
<evidence type="ECO:0000259" key="13">
    <source>
        <dbReference type="PROSITE" id="PS50162"/>
    </source>
</evidence>
<dbReference type="Gene3D" id="3.40.50.300">
    <property type="entry name" value="P-loop containing nucleotide triphosphate hydrolases"/>
    <property type="match status" value="1"/>
</dbReference>
<dbReference type="InterPro" id="IPR014721">
    <property type="entry name" value="Ribsml_uS5_D2-typ_fold_subgr"/>
</dbReference>
<reference evidence="14 15" key="1">
    <citation type="journal article" date="2017" name="ISME J.">
        <title>Potential for microbial H2 and metal transformations associated with novel bacteria and archaea in deep terrestrial subsurface sediments.</title>
        <authorList>
            <person name="Hernsdorf A.W."/>
            <person name="Amano Y."/>
            <person name="Miyakawa K."/>
            <person name="Ise K."/>
            <person name="Suzuki Y."/>
            <person name="Anantharaman K."/>
            <person name="Probst A."/>
            <person name="Burstein D."/>
            <person name="Thomas B.C."/>
            <person name="Banfield J.F."/>
        </authorList>
    </citation>
    <scope>NUCLEOTIDE SEQUENCE [LARGE SCALE GENOMIC DNA]</scope>
    <source>
        <strain evidence="14">HGW-Dojkabacteria-1</strain>
    </source>
</reference>
<keyword evidence="4 12" id="KW-0863">Zinc-finger</keyword>
<dbReference type="InterPro" id="IPR020568">
    <property type="entry name" value="Ribosomal_Su5_D2-typ_SF"/>
</dbReference>
<name>A0A2N2F4G3_9BACT</name>
<gene>
    <name evidence="14" type="ORF">CVU76_03735</name>
</gene>
<evidence type="ECO:0000256" key="1">
    <source>
        <dbReference type="ARBA" id="ARBA00022723"/>
    </source>
</evidence>
<comment type="caution">
    <text evidence="14">The sequence shown here is derived from an EMBL/GenBank/DDBJ whole genome shotgun (WGS) entry which is preliminary data.</text>
</comment>
<comment type="function">
    <text evidence="12">DNA-dependent ATPase involved in processing of recombination intermediates, plays a role in repairing DNA breaks. Stimulates the branch migration of RecA-mediated strand transfer reactions, allowing the 3' invading strand to extend heteroduplex DNA faster. Binds ssDNA in the presence of ADP but not other nucleotides, has ATPase activity that is stimulated by ssDNA and various branched DNA structures, but inhibited by SSB. Does not have RecA's homology-searching function.</text>
</comment>
<comment type="similarity">
    <text evidence="12">Belongs to the RecA family. RadA subfamily.</text>
</comment>
<evidence type="ECO:0000256" key="3">
    <source>
        <dbReference type="ARBA" id="ARBA00022763"/>
    </source>
</evidence>
<evidence type="ECO:0000256" key="5">
    <source>
        <dbReference type="ARBA" id="ARBA00022801"/>
    </source>
</evidence>
<dbReference type="Proteomes" id="UP000233417">
    <property type="component" value="Unassembled WGS sequence"/>
</dbReference>
<dbReference type="PROSITE" id="PS50162">
    <property type="entry name" value="RECA_2"/>
    <property type="match status" value="1"/>
</dbReference>
<evidence type="ECO:0000256" key="6">
    <source>
        <dbReference type="ARBA" id="ARBA00022833"/>
    </source>
</evidence>
<dbReference type="GO" id="GO:0003684">
    <property type="term" value="F:damaged DNA binding"/>
    <property type="evidence" value="ECO:0007669"/>
    <property type="project" value="InterPro"/>
</dbReference>